<dbReference type="Gene3D" id="1.10.268.20">
    <property type="match status" value="1"/>
</dbReference>
<dbReference type="PANTHER" id="PTHR43681">
    <property type="entry name" value="TRANSMEMBRANE GTPASE FZO"/>
    <property type="match status" value="1"/>
</dbReference>
<proteinExistence type="predicted"/>
<dbReference type="SUPFAM" id="SSF52540">
    <property type="entry name" value="P-loop containing nucleoside triphosphate hydrolases"/>
    <property type="match status" value="1"/>
</dbReference>
<name>A0A7R9UDB7_9STRA</name>
<evidence type="ECO:0000256" key="2">
    <source>
        <dbReference type="SAM" id="MobiDB-lite"/>
    </source>
</evidence>
<feature type="region of interest" description="Disordered" evidence="2">
    <location>
        <begin position="435"/>
        <end position="490"/>
    </location>
</feature>
<sequence length="490" mass="54075">MSKFADSSAMGDQEEAHEVVIDGLWDFYSKTMLPVEEATRFDIFQTSAITKGEIHSPPLVLLVGPYSAGKTSFIRYLVGRDFPGQRIGPEPTTDKFVAVLHGEEDRIVPGNALTVAPMSPFGGLKYFGNGFLTRFEGSVMNNDILKRITLIDTPGVLSGSKQRTGRTYDFDGVVNWFAERADMIILLIDPFKLDISDEMASAIRVLQSNADKVKVALNKSDAVSQQQLMRVYGALMWSLGKVMGTPEVCRVYMGSFWEHPPSNEETANLLRQEMEDMMHDLWILPRMGAVRKVNELVKRSRKLRVQACILDYLREEMPTFMGLEKKKQALLADMPGVFRAVCRKYNLPPGDFPDIAKFTQIASEMDFKTFPRLNGARLKGGKLMKALEDGIGETIPKLLEHIPTISGTAGSTLPTATVEATEAVGAEESVLRMAKRASAPGDIPVDAEHEKEDDGDKGEDKGDAGAEDQEAAAADSKNPFGQRRQSNPFA</sequence>
<dbReference type="Pfam" id="PF01926">
    <property type="entry name" value="MMR_HSR1"/>
    <property type="match status" value="1"/>
</dbReference>
<dbReference type="GO" id="GO:0010008">
    <property type="term" value="C:endosome membrane"/>
    <property type="evidence" value="ECO:0007669"/>
    <property type="project" value="UniProtKB-SubCell"/>
</dbReference>
<evidence type="ECO:0000313" key="4">
    <source>
        <dbReference type="EMBL" id="CAD8262710.1"/>
    </source>
</evidence>
<dbReference type="Pfam" id="PF18150">
    <property type="entry name" value="DUF5600"/>
    <property type="match status" value="1"/>
</dbReference>
<comment type="subcellular location">
    <subcellularLocation>
        <location evidence="1">Endosome membrane</location>
        <topology evidence="1">Peripheral membrane protein</topology>
    </subcellularLocation>
</comment>
<feature type="compositionally biased region" description="Basic and acidic residues" evidence="2">
    <location>
        <begin position="446"/>
        <end position="464"/>
    </location>
</feature>
<feature type="domain" description="Dynamin-type G" evidence="3">
    <location>
        <begin position="54"/>
        <end position="306"/>
    </location>
</feature>
<dbReference type="EMBL" id="HBEA01016005">
    <property type="protein sequence ID" value="CAD8262710.1"/>
    <property type="molecule type" value="Transcribed_RNA"/>
</dbReference>
<organism evidence="4">
    <name type="scientific">Pinguiococcus pyrenoidosus</name>
    <dbReference type="NCBI Taxonomy" id="172671"/>
    <lineage>
        <taxon>Eukaryota</taxon>
        <taxon>Sar</taxon>
        <taxon>Stramenopiles</taxon>
        <taxon>Ochrophyta</taxon>
        <taxon>Pinguiophyceae</taxon>
        <taxon>Pinguiochrysidales</taxon>
        <taxon>Pinguiochrysidaceae</taxon>
        <taxon>Pinguiococcus</taxon>
    </lineage>
</organism>
<dbReference type="InterPro" id="IPR040990">
    <property type="entry name" value="DUF5600"/>
</dbReference>
<dbReference type="Gene3D" id="3.40.50.300">
    <property type="entry name" value="P-loop containing nucleotide triphosphate hydrolases"/>
    <property type="match status" value="1"/>
</dbReference>
<protein>
    <recommendedName>
        <fullName evidence="3">Dynamin-type G domain-containing protein</fullName>
    </recommendedName>
</protein>
<dbReference type="InterPro" id="IPR027417">
    <property type="entry name" value="P-loop_NTPase"/>
</dbReference>
<dbReference type="InterPro" id="IPR006073">
    <property type="entry name" value="GTP-bd"/>
</dbReference>
<dbReference type="InterPro" id="IPR030381">
    <property type="entry name" value="G_DYNAMIN_dom"/>
</dbReference>
<dbReference type="PROSITE" id="PS51718">
    <property type="entry name" value="G_DYNAMIN_2"/>
    <property type="match status" value="1"/>
</dbReference>
<evidence type="ECO:0000256" key="1">
    <source>
        <dbReference type="ARBA" id="ARBA00004481"/>
    </source>
</evidence>
<evidence type="ECO:0000259" key="3">
    <source>
        <dbReference type="PROSITE" id="PS51718"/>
    </source>
</evidence>
<dbReference type="InterPro" id="IPR051943">
    <property type="entry name" value="TRAFAC_Dynamin-like_GTPase"/>
</dbReference>
<dbReference type="PANTHER" id="PTHR43681:SF1">
    <property type="entry name" value="SARCALUMENIN"/>
    <property type="match status" value="1"/>
</dbReference>
<dbReference type="CDD" id="cd09913">
    <property type="entry name" value="EHD"/>
    <property type="match status" value="1"/>
</dbReference>
<dbReference type="AlphaFoldDB" id="A0A7R9UDB7"/>
<reference evidence="4" key="1">
    <citation type="submission" date="2021-01" db="EMBL/GenBank/DDBJ databases">
        <authorList>
            <person name="Corre E."/>
            <person name="Pelletier E."/>
            <person name="Niang G."/>
            <person name="Scheremetjew M."/>
            <person name="Finn R."/>
            <person name="Kale V."/>
            <person name="Holt S."/>
            <person name="Cochrane G."/>
            <person name="Meng A."/>
            <person name="Brown T."/>
            <person name="Cohen L."/>
        </authorList>
    </citation>
    <scope>NUCLEOTIDE SEQUENCE</scope>
    <source>
        <strain evidence="4">CCMP2078</strain>
    </source>
</reference>
<dbReference type="GO" id="GO:0005525">
    <property type="term" value="F:GTP binding"/>
    <property type="evidence" value="ECO:0007669"/>
    <property type="project" value="InterPro"/>
</dbReference>
<accession>A0A7R9UDB7</accession>
<gene>
    <name evidence="4" type="ORF">PPYR1160_LOCUS12212</name>
</gene>